<gene>
    <name evidence="2" type="ORF">Tci_006161</name>
</gene>
<comment type="caution">
    <text evidence="2">The sequence shown here is derived from an EMBL/GenBank/DDBJ whole genome shotgun (WGS) entry which is preliminary data.</text>
</comment>
<keyword evidence="1" id="KW-0175">Coiled coil</keyword>
<feature type="coiled-coil region" evidence="1">
    <location>
        <begin position="143"/>
        <end position="220"/>
    </location>
</feature>
<dbReference type="EMBL" id="BKCJ010000548">
    <property type="protein sequence ID" value="GEU34183.1"/>
    <property type="molecule type" value="Genomic_DNA"/>
</dbReference>
<name>A0A6L2JAZ1_TANCI</name>
<evidence type="ECO:0008006" key="3">
    <source>
        <dbReference type="Google" id="ProtNLM"/>
    </source>
</evidence>
<sequence length="383" mass="42268">MVVKRLRLNESRGLGLLLMRMWLLRSLSVHARKGKLFMDASGSHPPKKLTGDHKTSSEAATGVKYLSILKELLASSKLNVEVDSSHHSSTNASGAEGDSIIRSIVVPPAMTEAVVTSHAVNVLRFWKQVSAAEATEKMHAAKIDAMKQRNVALEKEKDSLDGKVTELQSLVFVKDLELNDLNVHALETTCFGLNDHVSGYERLKEQIEEFQDAQMNIVNDKVARLDADLLEMALHLEEKFDPHLLTIISGRSRAIKKGMQDGLSTGIDHEKAGRSLTDVVAYNMAVEVDYNSALQTLREVDFPLLDELKSHKDASTVDVMDLLRLEGPLVDAPGISDLKPDVEQLTLPIHRPEDQVVFGETSLSFALSVTHSRVERITKNVGA</sequence>
<reference evidence="2" key="1">
    <citation type="journal article" date="2019" name="Sci. Rep.">
        <title>Draft genome of Tanacetum cinerariifolium, the natural source of mosquito coil.</title>
        <authorList>
            <person name="Yamashiro T."/>
            <person name="Shiraishi A."/>
            <person name="Satake H."/>
            <person name="Nakayama K."/>
        </authorList>
    </citation>
    <scope>NUCLEOTIDE SEQUENCE</scope>
</reference>
<dbReference type="AlphaFoldDB" id="A0A6L2JAZ1"/>
<protein>
    <recommendedName>
        <fullName evidence="3">Transposase (Putative), gypsy type</fullName>
    </recommendedName>
</protein>
<proteinExistence type="predicted"/>
<evidence type="ECO:0000313" key="2">
    <source>
        <dbReference type="EMBL" id="GEU34183.1"/>
    </source>
</evidence>
<accession>A0A6L2JAZ1</accession>
<evidence type="ECO:0000256" key="1">
    <source>
        <dbReference type="SAM" id="Coils"/>
    </source>
</evidence>
<organism evidence="2">
    <name type="scientific">Tanacetum cinerariifolium</name>
    <name type="common">Dalmatian daisy</name>
    <name type="synonym">Chrysanthemum cinerariifolium</name>
    <dbReference type="NCBI Taxonomy" id="118510"/>
    <lineage>
        <taxon>Eukaryota</taxon>
        <taxon>Viridiplantae</taxon>
        <taxon>Streptophyta</taxon>
        <taxon>Embryophyta</taxon>
        <taxon>Tracheophyta</taxon>
        <taxon>Spermatophyta</taxon>
        <taxon>Magnoliopsida</taxon>
        <taxon>eudicotyledons</taxon>
        <taxon>Gunneridae</taxon>
        <taxon>Pentapetalae</taxon>
        <taxon>asterids</taxon>
        <taxon>campanulids</taxon>
        <taxon>Asterales</taxon>
        <taxon>Asteraceae</taxon>
        <taxon>Asteroideae</taxon>
        <taxon>Anthemideae</taxon>
        <taxon>Anthemidinae</taxon>
        <taxon>Tanacetum</taxon>
    </lineage>
</organism>